<reference evidence="4" key="1">
    <citation type="submission" date="2022-08" db="UniProtKB">
        <authorList>
            <consortium name="EnsemblMetazoa"/>
        </authorList>
    </citation>
    <scope>IDENTIFICATION</scope>
    <source>
        <strain evidence="4">05x7-T-G4-1.051#20</strain>
    </source>
</reference>
<name>A0A8W8NRU3_MAGGI</name>
<organism evidence="4 5">
    <name type="scientific">Magallana gigas</name>
    <name type="common">Pacific oyster</name>
    <name type="synonym">Crassostrea gigas</name>
    <dbReference type="NCBI Taxonomy" id="29159"/>
    <lineage>
        <taxon>Eukaryota</taxon>
        <taxon>Metazoa</taxon>
        <taxon>Spiralia</taxon>
        <taxon>Lophotrochozoa</taxon>
        <taxon>Mollusca</taxon>
        <taxon>Bivalvia</taxon>
        <taxon>Autobranchia</taxon>
        <taxon>Pteriomorphia</taxon>
        <taxon>Ostreida</taxon>
        <taxon>Ostreoidea</taxon>
        <taxon>Ostreidae</taxon>
        <taxon>Magallana</taxon>
    </lineage>
</organism>
<evidence type="ECO:0000313" key="4">
    <source>
        <dbReference type="EnsemblMetazoa" id="G9077.1:cds"/>
    </source>
</evidence>
<evidence type="ECO:0000259" key="3">
    <source>
        <dbReference type="Pfam" id="PF03067"/>
    </source>
</evidence>
<feature type="compositionally biased region" description="Basic and acidic residues" evidence="1">
    <location>
        <begin position="212"/>
        <end position="227"/>
    </location>
</feature>
<sequence>MMMLVCLLLLSIVRESLQHGYMIDPPSRSSLWRVNKKAPPNYNDNRLYCGGRSKIQQFGGLCGPCGDPYDGERENEAGGKYALGIISKQLPDGAKILETKVVNTAFHKGYYEFRICANNDVTKAVTQDCLNENLMTVMEGDDRYPTRFYPPGPGEHLVHVNLPEGMKCSQCVVQWRYRTGNSWGRDLDGTECIGCGVQEEFRNCADISIGSGDDKDHKTQNDNKETSEPLVTESNIHPRFRTQRTFAPNPHKEPSTTTSSPVISKIRQPEAPTFSVDHLWSKTQFVRPRISIDMNQHREPPSTPKPAPRISFLEPLTTTESPVVETTTLTSMEARLQKIRKLQRLAALAIQMKTLLNTLRHLPVFQNLNLGILDKELMGQKEAPWNNLARPTVTEKPKQSRTFPWESGMSLNQIKSKPVTKSTTSKSSAHILQIPPSRVSSRFNYPILPPPNPILMGQFRKEKTRTVTLSSGNDQKNEDEVKPTESPKEEKENVPLYKNEFNVISPESLEGEVSIKDWYKKIVKLMVKKNMPVAEIKKMVDRLKQIKDVHKTQPITMLEKLRNSEMSLTESNSDNAAISDNSLSSRLTTSQTTNVVYPEVERRPVAAAVEQKSSPDRVNTASRNMLYPDIDRQQQRARDINAIPPNINTIRGRPERRGSSANNPYVDHSEDNQLTPNERSALSVKLRNFMELNPQFRVPFGAVFH</sequence>
<dbReference type="Proteomes" id="UP000005408">
    <property type="component" value="Unassembled WGS sequence"/>
</dbReference>
<feature type="signal peptide" evidence="2">
    <location>
        <begin position="1"/>
        <end position="18"/>
    </location>
</feature>
<dbReference type="OrthoDB" id="6134058at2759"/>
<feature type="domain" description="Chitin-binding type-4" evidence="3">
    <location>
        <begin position="19"/>
        <end position="207"/>
    </location>
</feature>
<feature type="chain" id="PRO_5036502755" description="Chitin-binding type-4 domain-containing protein" evidence="2">
    <location>
        <begin position="19"/>
        <end position="705"/>
    </location>
</feature>
<keyword evidence="2" id="KW-0732">Signal</keyword>
<protein>
    <recommendedName>
        <fullName evidence="3">Chitin-binding type-4 domain-containing protein</fullName>
    </recommendedName>
</protein>
<feature type="region of interest" description="Disordered" evidence="1">
    <location>
        <begin position="465"/>
        <end position="492"/>
    </location>
</feature>
<accession>A0A8W8NRU3</accession>
<evidence type="ECO:0000313" key="5">
    <source>
        <dbReference type="Proteomes" id="UP000005408"/>
    </source>
</evidence>
<dbReference type="AlphaFoldDB" id="A0A8W8NRU3"/>
<feature type="region of interest" description="Disordered" evidence="1">
    <location>
        <begin position="644"/>
        <end position="677"/>
    </location>
</feature>
<dbReference type="InterPro" id="IPR004302">
    <property type="entry name" value="Cellulose/chitin-bd_N"/>
</dbReference>
<proteinExistence type="predicted"/>
<feature type="region of interest" description="Disordered" evidence="1">
    <location>
        <begin position="209"/>
        <end position="263"/>
    </location>
</feature>
<feature type="compositionally biased region" description="Basic and acidic residues" evidence="1">
    <location>
        <begin position="475"/>
        <end position="492"/>
    </location>
</feature>
<evidence type="ECO:0000256" key="2">
    <source>
        <dbReference type="SAM" id="SignalP"/>
    </source>
</evidence>
<keyword evidence="5" id="KW-1185">Reference proteome</keyword>
<dbReference type="Pfam" id="PF03067">
    <property type="entry name" value="LPMO_10"/>
    <property type="match status" value="1"/>
</dbReference>
<evidence type="ECO:0000256" key="1">
    <source>
        <dbReference type="SAM" id="MobiDB-lite"/>
    </source>
</evidence>
<dbReference type="EnsemblMetazoa" id="G9077.1">
    <property type="protein sequence ID" value="G9077.1:cds"/>
    <property type="gene ID" value="G9077"/>
</dbReference>